<proteinExistence type="predicted"/>
<evidence type="ECO:0000313" key="1">
    <source>
        <dbReference type="EMBL" id="SCX00235.1"/>
    </source>
</evidence>
<dbReference type="STRING" id="329186.SAMN02927925_00125"/>
<reference evidence="1 2" key="1">
    <citation type="submission" date="2016-10" db="EMBL/GenBank/DDBJ databases">
        <authorList>
            <person name="de Groot N.N."/>
        </authorList>
    </citation>
    <scope>NUCLEOTIDE SEQUENCE [LARGE SCALE GENOMIC DNA]</scope>
    <source>
        <strain evidence="1 2">CGMCC 1.3801</strain>
    </source>
</reference>
<accession>A0A1G4V407</accession>
<organism evidence="1 2">
    <name type="scientific">Flavobacterium saliperosum</name>
    <dbReference type="NCBI Taxonomy" id="329186"/>
    <lineage>
        <taxon>Bacteria</taxon>
        <taxon>Pseudomonadati</taxon>
        <taxon>Bacteroidota</taxon>
        <taxon>Flavobacteriia</taxon>
        <taxon>Flavobacteriales</taxon>
        <taxon>Flavobacteriaceae</taxon>
        <taxon>Flavobacterium</taxon>
    </lineage>
</organism>
<evidence type="ECO:0000313" key="2">
    <source>
        <dbReference type="Proteomes" id="UP000182124"/>
    </source>
</evidence>
<protein>
    <submittedName>
        <fullName evidence="1">Uncharacterized protein</fullName>
    </submittedName>
</protein>
<dbReference type="EMBL" id="FMTY01000001">
    <property type="protein sequence ID" value="SCX00235.1"/>
    <property type="molecule type" value="Genomic_DNA"/>
</dbReference>
<dbReference type="RefSeq" id="WP_023575210.1">
    <property type="nucleotide sequence ID" value="NZ_FMTY01000001.1"/>
</dbReference>
<dbReference type="AlphaFoldDB" id="A0A1G4V407"/>
<name>A0A1G4V407_9FLAO</name>
<sequence length="189" mass="22089">MPKIKINIFGEGVEFKRLYLPDDTIADWRERAERKQSSLSDKIIDPFFFYDLKHPLYSSLEVIPSQSISGMLDNPKNQLEIWFDRKKVMKWHAADLFSDMLLFPLFQIRKEILEEEFQSGIIIQQRERGQLATLELNVEEGKLNLDAMQFTIKNGLGNNFLTDISYKNKTLKFLKKETLIVGQSAIELL</sequence>
<dbReference type="Proteomes" id="UP000182124">
    <property type="component" value="Unassembled WGS sequence"/>
</dbReference>
<dbReference type="eggNOG" id="ENOG50310SV">
    <property type="taxonomic scope" value="Bacteria"/>
</dbReference>
<gene>
    <name evidence="1" type="ORF">SAMN02927925_00125</name>
</gene>